<feature type="signal peptide" evidence="1">
    <location>
        <begin position="1"/>
        <end position="19"/>
    </location>
</feature>
<evidence type="ECO:0000313" key="2">
    <source>
        <dbReference type="EMBL" id="QNR23259.1"/>
    </source>
</evidence>
<dbReference type="KEGG" id="chyd:H4K34_12855"/>
<gene>
    <name evidence="2" type="ORF">H4K34_12855</name>
</gene>
<dbReference type="EMBL" id="CP060139">
    <property type="protein sequence ID" value="QNR23259.1"/>
    <property type="molecule type" value="Genomic_DNA"/>
</dbReference>
<accession>A0A7H0VC11</accession>
<keyword evidence="1" id="KW-0732">Signal</keyword>
<evidence type="ECO:0000256" key="1">
    <source>
        <dbReference type="SAM" id="SignalP"/>
    </source>
</evidence>
<dbReference type="RefSeq" id="WP_246452120.1">
    <property type="nucleotide sequence ID" value="NZ_CP060139.1"/>
</dbReference>
<sequence>MKKTILLVLLLIGSGSLMAQGFADYNGGLKVKLNEDGSKYFRLLTWHQVWLRYNQNNEGSLRAGAPQDATTDVGLRRSRFLMFSQLNKRFLIVTHFGINNQNAVSGGYLGVDGKKPQLYMHDAWVDYTVIPKYLNLGGGLHYWNGLSRMTNASTLNLMAYDAPILNWATIEATDQFARKLGIFAKGKIGKLAYQVAVNDPFETNTGGAIAVERANYNPQNSAKVYEGYFQYEFFDAEGNLLPYRVGTYLGTKKVFNIGAGFMSNPDAMWYTNTAGDTVTSGMNLFSVDAFLDLPLKNGGALTAYAAGYFNDFGPNNVRSIGILNPADGSTISAGLRGNSFPTLGTGTSIYTQVGYMLPKKRDDLIWQPYVALIYNDFEGVQDSNGDKVPVSVFDLGLNMYMAGHHSKLTLNYRSRPDFTNPDDVTRKSEITLQAMIYL</sequence>
<dbReference type="AlphaFoldDB" id="A0A7H0VC11"/>
<proteinExistence type="predicted"/>
<feature type="chain" id="PRO_5028969416" description="Short chain amide porin" evidence="1">
    <location>
        <begin position="20"/>
        <end position="438"/>
    </location>
</feature>
<dbReference type="Proteomes" id="UP000516305">
    <property type="component" value="Chromosome"/>
</dbReference>
<protein>
    <recommendedName>
        <fullName evidence="4">Short chain amide porin</fullName>
    </recommendedName>
</protein>
<reference evidence="2 3" key="1">
    <citation type="submission" date="2020-08" db="EMBL/GenBank/DDBJ databases">
        <title>Croceimicrobium hydrocarbonivorans gen. nov., sp. nov., a novel marine bacterium isolated from a bacterial consortium that degrades polyethylene terephthalate.</title>
        <authorList>
            <person name="Liu R."/>
        </authorList>
    </citation>
    <scope>NUCLEOTIDE SEQUENCE [LARGE SCALE GENOMIC DNA]</scope>
    <source>
        <strain evidence="2 3">A20-9</strain>
    </source>
</reference>
<evidence type="ECO:0000313" key="3">
    <source>
        <dbReference type="Proteomes" id="UP000516305"/>
    </source>
</evidence>
<evidence type="ECO:0008006" key="4">
    <source>
        <dbReference type="Google" id="ProtNLM"/>
    </source>
</evidence>
<name>A0A7H0VC11_9FLAO</name>
<keyword evidence="3" id="KW-1185">Reference proteome</keyword>
<organism evidence="2 3">
    <name type="scientific">Croceimicrobium hydrocarbonivorans</name>
    <dbReference type="NCBI Taxonomy" id="2761580"/>
    <lineage>
        <taxon>Bacteria</taxon>
        <taxon>Pseudomonadati</taxon>
        <taxon>Bacteroidota</taxon>
        <taxon>Flavobacteriia</taxon>
        <taxon>Flavobacteriales</taxon>
        <taxon>Owenweeksiaceae</taxon>
        <taxon>Croceimicrobium</taxon>
    </lineage>
</organism>